<name>A0ABQ6IKH4_9MICO</name>
<evidence type="ECO:0000313" key="3">
    <source>
        <dbReference type="Proteomes" id="UP001157126"/>
    </source>
</evidence>
<gene>
    <name evidence="2" type="ORF">GCM10025883_02390</name>
</gene>
<feature type="compositionally biased region" description="Low complexity" evidence="1">
    <location>
        <begin position="65"/>
        <end position="84"/>
    </location>
</feature>
<evidence type="ECO:0000313" key="2">
    <source>
        <dbReference type="EMBL" id="GMA38194.1"/>
    </source>
</evidence>
<protein>
    <submittedName>
        <fullName evidence="2">Uncharacterized protein</fullName>
    </submittedName>
</protein>
<proteinExistence type="predicted"/>
<dbReference type="EMBL" id="BSUO01000001">
    <property type="protein sequence ID" value="GMA38194.1"/>
    <property type="molecule type" value="Genomic_DNA"/>
</dbReference>
<accession>A0ABQ6IKH4</accession>
<comment type="caution">
    <text evidence="2">The sequence shown here is derived from an EMBL/GenBank/DDBJ whole genome shotgun (WGS) entry which is preliminary data.</text>
</comment>
<evidence type="ECO:0000256" key="1">
    <source>
        <dbReference type="SAM" id="MobiDB-lite"/>
    </source>
</evidence>
<sequence length="95" mass="9354">MRHWFAGMEPIVNVAGASLTVVGRSSRTSCAEANPQRMSFHWAIRAAVEGAAAGAAAVEAAAAGPAARGPPTAPAASTPIASTAVGKGRRTIGGS</sequence>
<reference evidence="3" key="1">
    <citation type="journal article" date="2019" name="Int. J. Syst. Evol. Microbiol.">
        <title>The Global Catalogue of Microorganisms (GCM) 10K type strain sequencing project: providing services to taxonomists for standard genome sequencing and annotation.</title>
        <authorList>
            <consortium name="The Broad Institute Genomics Platform"/>
            <consortium name="The Broad Institute Genome Sequencing Center for Infectious Disease"/>
            <person name="Wu L."/>
            <person name="Ma J."/>
        </authorList>
    </citation>
    <scope>NUCLEOTIDE SEQUENCE [LARGE SCALE GENOMIC DNA]</scope>
    <source>
        <strain evidence="3">NBRC 113072</strain>
    </source>
</reference>
<dbReference type="Proteomes" id="UP001157126">
    <property type="component" value="Unassembled WGS sequence"/>
</dbReference>
<keyword evidence="3" id="KW-1185">Reference proteome</keyword>
<organism evidence="2 3">
    <name type="scientific">Mobilicoccus caccae</name>
    <dbReference type="NCBI Taxonomy" id="1859295"/>
    <lineage>
        <taxon>Bacteria</taxon>
        <taxon>Bacillati</taxon>
        <taxon>Actinomycetota</taxon>
        <taxon>Actinomycetes</taxon>
        <taxon>Micrococcales</taxon>
        <taxon>Dermatophilaceae</taxon>
        <taxon>Mobilicoccus</taxon>
    </lineage>
</organism>
<feature type="region of interest" description="Disordered" evidence="1">
    <location>
        <begin position="65"/>
        <end position="95"/>
    </location>
</feature>